<dbReference type="InterPro" id="IPR029068">
    <property type="entry name" value="Glyas_Bleomycin-R_OHBP_Dase"/>
</dbReference>
<proteinExistence type="predicted"/>
<dbReference type="AlphaFoldDB" id="A0A1H9T8N3"/>
<dbReference type="OrthoDB" id="2703022at2"/>
<organism evidence="1 2">
    <name type="scientific">Salisediminibacterium halotolerans</name>
    <dbReference type="NCBI Taxonomy" id="517425"/>
    <lineage>
        <taxon>Bacteria</taxon>
        <taxon>Bacillati</taxon>
        <taxon>Bacillota</taxon>
        <taxon>Bacilli</taxon>
        <taxon>Bacillales</taxon>
        <taxon>Bacillaceae</taxon>
        <taxon>Salisediminibacterium</taxon>
    </lineage>
</organism>
<dbReference type="RefSeq" id="WP_093072648.1">
    <property type="nucleotide sequence ID" value="NZ_FOGV01000009.1"/>
</dbReference>
<dbReference type="SUPFAM" id="SSF54593">
    <property type="entry name" value="Glyoxalase/Bleomycin resistance protein/Dihydroxybiphenyl dioxygenase"/>
    <property type="match status" value="1"/>
</dbReference>
<accession>A0A1H9T8N3</accession>
<protein>
    <recommendedName>
        <fullName evidence="3">VOC domain-containing protein</fullName>
    </recommendedName>
</protein>
<comment type="caution">
    <text evidence="1">The sequence shown here is derived from an EMBL/GenBank/DDBJ whole genome shotgun (WGS) entry which is preliminary data.</text>
</comment>
<dbReference type="STRING" id="1464123.SAMN05444126_10937"/>
<evidence type="ECO:0008006" key="3">
    <source>
        <dbReference type="Google" id="ProtNLM"/>
    </source>
</evidence>
<reference evidence="2" key="1">
    <citation type="submission" date="2016-10" db="EMBL/GenBank/DDBJ databases">
        <authorList>
            <person name="de Groot N.N."/>
        </authorList>
    </citation>
    <scope>NUCLEOTIDE SEQUENCE [LARGE SCALE GENOMIC DNA]</scope>
    <source>
        <strain evidence="2">10nlg</strain>
    </source>
</reference>
<sequence>MNFQNLVLKTHKLEQMHDFYRHTLQLPEAASYASDRFTVYFGATALTFVQSEQLAVSHCHYTVRIPEKSSLQAKEWIRLRMFLHNKGGYDDIFFPGHKKKSLYFRDPGGNVVELTAANDTGSRFKPKFSPADFLKIGEVTAVCDNVVRSANKLTAFGLPILGRAYKHFAAIGDHNGLIILKEPGGSCKFSNLPIQWSPINLTIKNVGTVQFRSKRLTLDKNSYSD</sequence>
<gene>
    <name evidence="1" type="ORF">SAMN05444126_10937</name>
</gene>
<dbReference type="Proteomes" id="UP000199318">
    <property type="component" value="Unassembled WGS sequence"/>
</dbReference>
<evidence type="ECO:0000313" key="2">
    <source>
        <dbReference type="Proteomes" id="UP000199318"/>
    </source>
</evidence>
<dbReference type="EMBL" id="FOGV01000009">
    <property type="protein sequence ID" value="SER93498.1"/>
    <property type="molecule type" value="Genomic_DNA"/>
</dbReference>
<evidence type="ECO:0000313" key="1">
    <source>
        <dbReference type="EMBL" id="SER93498.1"/>
    </source>
</evidence>
<dbReference type="Gene3D" id="3.10.180.10">
    <property type="entry name" value="2,3-Dihydroxybiphenyl 1,2-Dioxygenase, domain 1"/>
    <property type="match status" value="1"/>
</dbReference>
<keyword evidence="2" id="KW-1185">Reference proteome</keyword>
<name>A0A1H9T8N3_9BACI</name>